<dbReference type="InterPro" id="IPR039458">
    <property type="entry name" value="FimA-like"/>
</dbReference>
<protein>
    <submittedName>
        <fullName evidence="5">Type 1 fimbrial protein</fullName>
    </submittedName>
</protein>
<comment type="similarity">
    <text evidence="2">Belongs to the fimbrial protein family.</text>
</comment>
<reference evidence="6" key="1">
    <citation type="submission" date="2017-09" db="EMBL/GenBank/DDBJ databases">
        <title>FDA dAtabase for Regulatory Grade micrObial Sequences (FDA-ARGOS): Supporting development and validation of Infectious Disease Dx tests.</title>
        <authorList>
            <person name="Goldberg B."/>
            <person name="Campos J."/>
            <person name="Tallon L."/>
            <person name="Sadzewicz L."/>
            <person name="Ott S."/>
            <person name="Zhao X."/>
            <person name="Nagaraj S."/>
            <person name="Vavikolanu K."/>
            <person name="Aluvathingal J."/>
            <person name="Nadendla S."/>
            <person name="Geyer C."/>
            <person name="Sichtig H."/>
        </authorList>
    </citation>
    <scope>NUCLEOTIDE SEQUENCE [LARGE SCALE GENOMIC DNA]</scope>
    <source>
        <strain evidence="6">FDAARGOS_370</strain>
    </source>
</reference>
<evidence type="ECO:0000313" key="5">
    <source>
        <dbReference type="EMBL" id="PEH72975.1"/>
    </source>
</evidence>
<accession>A0A2A7U3M8</accession>
<evidence type="ECO:0000256" key="1">
    <source>
        <dbReference type="ARBA" id="ARBA00004561"/>
    </source>
</evidence>
<proteinExistence type="inferred from homology"/>
<dbReference type="AlphaFoldDB" id="A0A2A7U3M8"/>
<dbReference type="InterPro" id="IPR008966">
    <property type="entry name" value="Adhesion_dom_sf"/>
</dbReference>
<dbReference type="InterPro" id="IPR050263">
    <property type="entry name" value="Bact_Fimbrial_Adh_Pro"/>
</dbReference>
<dbReference type="PANTHER" id="PTHR33420:SF3">
    <property type="entry name" value="FIMBRIAL SUBUNIT ELFA"/>
    <property type="match status" value="1"/>
</dbReference>
<evidence type="ECO:0000256" key="2">
    <source>
        <dbReference type="ARBA" id="ARBA00006671"/>
    </source>
</evidence>
<comment type="subcellular location">
    <subcellularLocation>
        <location evidence="1">Fimbrium</location>
    </subcellularLocation>
</comment>
<comment type="caution">
    <text evidence="5">The sequence shown here is derived from an EMBL/GenBank/DDBJ whole genome shotgun (WGS) entry which is preliminary data.</text>
</comment>
<gene>
    <name evidence="5" type="ORF">CRM76_14055</name>
</gene>
<dbReference type="STRING" id="636.AAW15_09480"/>
<dbReference type="PANTHER" id="PTHR33420">
    <property type="entry name" value="FIMBRIAL SUBUNIT ELFA-RELATED"/>
    <property type="match status" value="1"/>
</dbReference>
<dbReference type="Proteomes" id="UP000219788">
    <property type="component" value="Unassembled WGS sequence"/>
</dbReference>
<dbReference type="RefSeq" id="WP_005285067.1">
    <property type="nucleotide sequence ID" value="NZ_AP028090.1"/>
</dbReference>
<keyword evidence="4" id="KW-0281">Fimbrium</keyword>
<dbReference type="OrthoDB" id="5906753at2"/>
<organism evidence="5 6">
    <name type="scientific">Edwardsiella tarda</name>
    <dbReference type="NCBI Taxonomy" id="636"/>
    <lineage>
        <taxon>Bacteria</taxon>
        <taxon>Pseudomonadati</taxon>
        <taxon>Pseudomonadota</taxon>
        <taxon>Gammaproteobacteria</taxon>
        <taxon>Enterobacterales</taxon>
        <taxon>Hafniaceae</taxon>
        <taxon>Edwardsiella</taxon>
    </lineage>
</organism>
<dbReference type="InterPro" id="IPR036937">
    <property type="entry name" value="Adhesion_dom_fimbrial_sf"/>
</dbReference>
<dbReference type="Pfam" id="PF16970">
    <property type="entry name" value="FimA"/>
    <property type="match status" value="1"/>
</dbReference>
<name>A0A2A7U3M8_EDWTA</name>
<evidence type="ECO:0000256" key="3">
    <source>
        <dbReference type="ARBA" id="ARBA00022729"/>
    </source>
</evidence>
<keyword evidence="3" id="KW-0732">Signal</keyword>
<dbReference type="SUPFAM" id="SSF49401">
    <property type="entry name" value="Bacterial adhesins"/>
    <property type="match status" value="1"/>
</dbReference>
<dbReference type="EMBL" id="PDDV01000013">
    <property type="protein sequence ID" value="PEH72975.1"/>
    <property type="molecule type" value="Genomic_DNA"/>
</dbReference>
<evidence type="ECO:0000313" key="6">
    <source>
        <dbReference type="Proteomes" id="UP000219788"/>
    </source>
</evidence>
<dbReference type="GO" id="GO:0009289">
    <property type="term" value="C:pilus"/>
    <property type="evidence" value="ECO:0007669"/>
    <property type="project" value="UniProtKB-SubCell"/>
</dbReference>
<dbReference type="Gene3D" id="2.60.40.1090">
    <property type="entry name" value="Fimbrial-type adhesion domain"/>
    <property type="match status" value="1"/>
</dbReference>
<dbReference type="GO" id="GO:0043709">
    <property type="term" value="P:cell adhesion involved in single-species biofilm formation"/>
    <property type="evidence" value="ECO:0007669"/>
    <property type="project" value="TreeGrafter"/>
</dbReference>
<sequence>MKPVWIGAGILVSMFWVVPQSFADNSGLVRFQGKLSNTTCGVDLLDWSTERSASTEMNVYGQPMSVATIPLPKVPTSSLNEPGKTAGEVKFNLRLIRCEPRLPESLKAYFTSNPFTDTRSGNLINGGTARNVQVQLLSGGNNWQPVPIGDNSQIENGKFYTRSDLVYVPDPTMNSGKAGGNVYILPYGARYYATGQATPGTVNTIATFNIIYQ</sequence>
<evidence type="ECO:0000256" key="4">
    <source>
        <dbReference type="ARBA" id="ARBA00023263"/>
    </source>
</evidence>